<dbReference type="STRING" id="1280953.HOC_18109"/>
<accession>A0A059G253</accession>
<dbReference type="InterPro" id="IPR023614">
    <property type="entry name" value="Porin_dom_sf"/>
</dbReference>
<dbReference type="AlphaFoldDB" id="A0A059G253"/>
<dbReference type="EMBL" id="ARYL01000043">
    <property type="protein sequence ID" value="KDA00917.1"/>
    <property type="molecule type" value="Genomic_DNA"/>
</dbReference>
<organism evidence="1 2">
    <name type="scientific">Hyphomonas oceanitis SCH89</name>
    <dbReference type="NCBI Taxonomy" id="1280953"/>
    <lineage>
        <taxon>Bacteria</taxon>
        <taxon>Pseudomonadati</taxon>
        <taxon>Pseudomonadota</taxon>
        <taxon>Alphaproteobacteria</taxon>
        <taxon>Hyphomonadales</taxon>
        <taxon>Hyphomonadaceae</taxon>
        <taxon>Hyphomonas</taxon>
    </lineage>
</organism>
<dbReference type="SUPFAM" id="SSF56935">
    <property type="entry name" value="Porins"/>
    <property type="match status" value="1"/>
</dbReference>
<dbReference type="Proteomes" id="UP000024942">
    <property type="component" value="Unassembled WGS sequence"/>
</dbReference>
<keyword evidence="2" id="KW-1185">Reference proteome</keyword>
<sequence length="150" mass="16966">MNLFLLARKTHVMSFGGVDAAYTKGPIAARFEYLNSQRGTLLSVTDDDPLGLLLPRLKMEAWYGQLSYRLSDVTDSDMIHRLEPVIRYGEFDISGHPVLAEENAQNRLNIGLNYWLAPTIVTKAGLEWRDYKVPGVPSETRVQFQLGYGF</sequence>
<proteinExistence type="predicted"/>
<evidence type="ECO:0000313" key="1">
    <source>
        <dbReference type="EMBL" id="KDA00917.1"/>
    </source>
</evidence>
<reference evidence="1 2" key="1">
    <citation type="journal article" date="2014" name="Antonie Van Leeuwenhoek">
        <title>Hyphomonas beringensis sp. nov. and Hyphomonas chukchiensis sp. nov., isolated from surface seawater of the Bering Sea and Chukchi Sea.</title>
        <authorList>
            <person name="Li C."/>
            <person name="Lai Q."/>
            <person name="Li G."/>
            <person name="Dong C."/>
            <person name="Wang J."/>
            <person name="Liao Y."/>
            <person name="Shao Z."/>
        </authorList>
    </citation>
    <scope>NUCLEOTIDE SEQUENCE [LARGE SCALE GENOMIC DNA]</scope>
    <source>
        <strain evidence="1 2">SCH89</strain>
    </source>
</reference>
<gene>
    <name evidence="1" type="ORF">HOC_18109</name>
</gene>
<name>A0A059G253_9PROT</name>
<protein>
    <submittedName>
        <fullName evidence="1">Phosphate-selective porin O and P</fullName>
    </submittedName>
</protein>
<dbReference type="Gene3D" id="2.40.160.10">
    <property type="entry name" value="Porin"/>
    <property type="match status" value="1"/>
</dbReference>
<dbReference type="PATRIC" id="fig|1280953.3.peg.3623"/>
<comment type="caution">
    <text evidence="1">The sequence shown here is derived from an EMBL/GenBank/DDBJ whole genome shotgun (WGS) entry which is preliminary data.</text>
</comment>
<dbReference type="eggNOG" id="COG2960">
    <property type="taxonomic scope" value="Bacteria"/>
</dbReference>
<evidence type="ECO:0000313" key="2">
    <source>
        <dbReference type="Proteomes" id="UP000024942"/>
    </source>
</evidence>